<protein>
    <submittedName>
        <fullName evidence="1">Uncharacterized protein</fullName>
    </submittedName>
</protein>
<proteinExistence type="predicted"/>
<dbReference type="HOGENOM" id="CLU_2006786_0_0_1"/>
<evidence type="ECO:0000313" key="2">
    <source>
        <dbReference type="Proteomes" id="UP000014500"/>
    </source>
</evidence>
<evidence type="ECO:0000313" key="1">
    <source>
        <dbReference type="EnsemblMetazoa" id="SMAR012939-PA"/>
    </source>
</evidence>
<dbReference type="EnsemblMetazoa" id="SMAR012939-RA">
    <property type="protein sequence ID" value="SMAR012939-PA"/>
    <property type="gene ID" value="SMAR012939"/>
</dbReference>
<name>T1JGG6_STRMM</name>
<keyword evidence="2" id="KW-1185">Reference proteome</keyword>
<reference evidence="2" key="1">
    <citation type="submission" date="2011-05" db="EMBL/GenBank/DDBJ databases">
        <authorList>
            <person name="Richards S.R."/>
            <person name="Qu J."/>
            <person name="Jiang H."/>
            <person name="Jhangiani S.N."/>
            <person name="Agravi P."/>
            <person name="Goodspeed R."/>
            <person name="Gross S."/>
            <person name="Mandapat C."/>
            <person name="Jackson L."/>
            <person name="Mathew T."/>
            <person name="Pu L."/>
            <person name="Thornton R."/>
            <person name="Saada N."/>
            <person name="Wilczek-Boney K.B."/>
            <person name="Lee S."/>
            <person name="Kovar C."/>
            <person name="Wu Y."/>
            <person name="Scherer S.E."/>
            <person name="Worley K.C."/>
            <person name="Muzny D.M."/>
            <person name="Gibbs R."/>
        </authorList>
    </citation>
    <scope>NUCLEOTIDE SEQUENCE</scope>
    <source>
        <strain evidence="2">Brora</strain>
    </source>
</reference>
<dbReference type="AlphaFoldDB" id="T1JGG6"/>
<sequence length="124" mass="14064">MITDKTSDLVGVLPSTACPLNALFRNGGRGYEREKSKQSDLLFYCRFRSCVAFFELSQPDQWSMQQSPVGRLTTATVDDYLVLSSHTIVWMQKPGENYSNCPPGLEYLGSIDQIMIRQQIEMSE</sequence>
<reference evidence="1" key="2">
    <citation type="submission" date="2015-02" db="UniProtKB">
        <authorList>
            <consortium name="EnsemblMetazoa"/>
        </authorList>
    </citation>
    <scope>IDENTIFICATION</scope>
</reference>
<dbReference type="EMBL" id="JH432203">
    <property type="status" value="NOT_ANNOTATED_CDS"/>
    <property type="molecule type" value="Genomic_DNA"/>
</dbReference>
<organism evidence="1 2">
    <name type="scientific">Strigamia maritima</name>
    <name type="common">European centipede</name>
    <name type="synonym">Geophilus maritimus</name>
    <dbReference type="NCBI Taxonomy" id="126957"/>
    <lineage>
        <taxon>Eukaryota</taxon>
        <taxon>Metazoa</taxon>
        <taxon>Ecdysozoa</taxon>
        <taxon>Arthropoda</taxon>
        <taxon>Myriapoda</taxon>
        <taxon>Chilopoda</taxon>
        <taxon>Pleurostigmophora</taxon>
        <taxon>Geophilomorpha</taxon>
        <taxon>Linotaeniidae</taxon>
        <taxon>Strigamia</taxon>
    </lineage>
</organism>
<dbReference type="Proteomes" id="UP000014500">
    <property type="component" value="Unassembled WGS sequence"/>
</dbReference>
<accession>T1JGG6</accession>